<sequence>MKSIVLNLRVRVLVLYICYDRKTVQEILSKAFILNVLGDIMKNETKFIDEPLVG</sequence>
<keyword evidence="2" id="KW-1185">Reference proteome</keyword>
<dbReference type="Proteomes" id="UP000017590">
    <property type="component" value="Chromosome"/>
</dbReference>
<name>A0ABY4TPK7_9CLOT</name>
<dbReference type="EMBL" id="CP006763">
    <property type="protein sequence ID" value="URS74489.1"/>
    <property type="molecule type" value="Genomic_DNA"/>
</dbReference>
<proteinExistence type="predicted"/>
<evidence type="ECO:0000313" key="2">
    <source>
        <dbReference type="Proteomes" id="UP000017590"/>
    </source>
</evidence>
<evidence type="ECO:0000313" key="1">
    <source>
        <dbReference type="EMBL" id="URS74489.1"/>
    </source>
</evidence>
<protein>
    <submittedName>
        <fullName evidence="1">Uncharacterized protein</fullName>
    </submittedName>
</protein>
<organism evidence="1 2">
    <name type="scientific">Clostridium autoethanogenum DSM 10061</name>
    <dbReference type="NCBI Taxonomy" id="1341692"/>
    <lineage>
        <taxon>Bacteria</taxon>
        <taxon>Bacillati</taxon>
        <taxon>Bacillota</taxon>
        <taxon>Clostridia</taxon>
        <taxon>Eubacteriales</taxon>
        <taxon>Clostridiaceae</taxon>
        <taxon>Clostridium</taxon>
    </lineage>
</organism>
<reference evidence="2" key="1">
    <citation type="journal article" date="2014" name="Biotechnol. Biofuels">
        <title>Comparison of single-molecule sequencing and hybrid approaches for finishing the genome of Clostridium autoethanogenum and analysis of CRISPR systems in industrial relevant Clostridia.</title>
        <authorList>
            <person name="Brown S.D."/>
            <person name="Nagaraju S."/>
            <person name="Utturkar S."/>
            <person name="De Tissera S."/>
            <person name="Segovia S."/>
            <person name="Mitchell W."/>
            <person name="Land M.L."/>
            <person name="Dassanayake A."/>
            <person name="Kopke M."/>
        </authorList>
    </citation>
    <scope>NUCLEOTIDE SEQUENCE [LARGE SCALE GENOMIC DNA]</scope>
    <source>
        <strain evidence="2">DSM 10061</strain>
    </source>
</reference>
<dbReference type="RefSeq" id="WP_158212048.1">
    <property type="nucleotide sequence ID" value="NC_022592.1"/>
</dbReference>
<accession>A0ABY4TPK7</accession>
<gene>
    <name evidence="1" type="ORF">CAETHG_04520</name>
</gene>